<evidence type="ECO:0000256" key="9">
    <source>
        <dbReference type="ARBA" id="ARBA00023180"/>
    </source>
</evidence>
<dbReference type="GO" id="GO:0005615">
    <property type="term" value="C:extracellular space"/>
    <property type="evidence" value="ECO:0007669"/>
    <property type="project" value="TreeGrafter"/>
</dbReference>
<evidence type="ECO:0000256" key="10">
    <source>
        <dbReference type="SAM" id="SignalP"/>
    </source>
</evidence>
<dbReference type="Pfam" id="PF19272">
    <property type="entry name" value="ASMase_C"/>
    <property type="match status" value="1"/>
</dbReference>
<evidence type="ECO:0000259" key="12">
    <source>
        <dbReference type="Pfam" id="PF19272"/>
    </source>
</evidence>
<dbReference type="InterPro" id="IPR041805">
    <property type="entry name" value="ASMase/PPN1_MPP"/>
</dbReference>
<dbReference type="GO" id="GO:0008081">
    <property type="term" value="F:phosphoric diester hydrolase activity"/>
    <property type="evidence" value="ECO:0007669"/>
    <property type="project" value="TreeGrafter"/>
</dbReference>
<dbReference type="SUPFAM" id="SSF56300">
    <property type="entry name" value="Metallo-dependent phosphatases"/>
    <property type="match status" value="1"/>
</dbReference>
<feature type="signal peptide" evidence="10">
    <location>
        <begin position="1"/>
        <end position="18"/>
    </location>
</feature>
<evidence type="ECO:0000256" key="1">
    <source>
        <dbReference type="ARBA" id="ARBA00001947"/>
    </source>
</evidence>
<dbReference type="OMA" id="HVIVLHT"/>
<dbReference type="PANTHER" id="PTHR10340:SF57">
    <property type="entry name" value="METALLOPHOS DOMAIN-CONTAINING PROTEIN"/>
    <property type="match status" value="1"/>
</dbReference>
<evidence type="ECO:0000256" key="3">
    <source>
        <dbReference type="ARBA" id="ARBA00008234"/>
    </source>
</evidence>
<evidence type="ECO:0000313" key="13">
    <source>
        <dbReference type="Proteomes" id="UP000025227"/>
    </source>
</evidence>
<dbReference type="WBParaSite" id="HCON_00151010-00001">
    <property type="protein sequence ID" value="HCON_00151010-00001"/>
    <property type="gene ID" value="HCON_00151010"/>
</dbReference>
<dbReference type="PANTHER" id="PTHR10340">
    <property type="entry name" value="SPHINGOMYELIN PHOSPHODIESTERASE"/>
    <property type="match status" value="1"/>
</dbReference>
<evidence type="ECO:0000259" key="11">
    <source>
        <dbReference type="Pfam" id="PF00149"/>
    </source>
</evidence>
<dbReference type="InterPro" id="IPR045473">
    <property type="entry name" value="ASM_C"/>
</dbReference>
<dbReference type="OrthoDB" id="348678at2759"/>
<dbReference type="AlphaFoldDB" id="A0A7I4YWP4"/>
<dbReference type="Proteomes" id="UP000025227">
    <property type="component" value="Unplaced"/>
</dbReference>
<comment type="subcellular location">
    <subcellularLocation>
        <location evidence="2">Secreted</location>
    </subcellularLocation>
</comment>
<dbReference type="InterPro" id="IPR004843">
    <property type="entry name" value="Calcineurin-like_PHP"/>
</dbReference>
<dbReference type="InterPro" id="IPR029052">
    <property type="entry name" value="Metallo-depent_PP-like"/>
</dbReference>
<evidence type="ECO:0000256" key="4">
    <source>
        <dbReference type="ARBA" id="ARBA00022525"/>
    </source>
</evidence>
<sequence length="455" mass="51934">MKYELVLLMFALLAGATALKILHLADFHLDVDYSVTGDNQHMCHNTTNITKSRLGPFGDYMCDAPKPLVIHAIDEAKRIVTDPDLIIWTGDNVPHVDGYDWNYVMNVMNLTTSLLFSRFPNRLILPTFGNHDYAPANAFENNSILYSKMWELWKEMLGESEKERFLLGGYYKHELRNATILVLNTNLYYNANKAYVNFTNKDDPANQFAFMESELKAAQGCRKQGSAGCKPTVHIVAHIAPGVFERTPNFTWFRNPYNEKFLKLTVDYAGVIGYMLFGHHHTDTFHLIKDPSGLTVQFALMSPAVTPWFSTLEGAGANNPAFRVYDTDENGIINDIVTYYINLDTLNAEGSQSPFVEEYSFKKAYNISGSINVKAMNDLVQQLKTNDEVFRTYINYNSVLWKPDMPQGRFRGAQLCSIEFADYPRYDACMAQYNSAYSYTAWTTAILSFLFYRFL</sequence>
<dbReference type="Gene3D" id="3.60.21.10">
    <property type="match status" value="1"/>
</dbReference>
<name>A0A7I4YWP4_HAECO</name>
<keyword evidence="5" id="KW-0479">Metal-binding</keyword>
<dbReference type="Pfam" id="PF00149">
    <property type="entry name" value="Metallophos"/>
    <property type="match status" value="1"/>
</dbReference>
<accession>A0A7I4YWP4</accession>
<feature type="chain" id="PRO_5029762500" evidence="10">
    <location>
        <begin position="19"/>
        <end position="455"/>
    </location>
</feature>
<comment type="cofactor">
    <cofactor evidence="1">
        <name>Zn(2+)</name>
        <dbReference type="ChEBI" id="CHEBI:29105"/>
    </cofactor>
</comment>
<evidence type="ECO:0000256" key="8">
    <source>
        <dbReference type="ARBA" id="ARBA00022833"/>
    </source>
</evidence>
<keyword evidence="13" id="KW-1185">Reference proteome</keyword>
<evidence type="ECO:0000256" key="5">
    <source>
        <dbReference type="ARBA" id="ARBA00022723"/>
    </source>
</evidence>
<proteinExistence type="inferred from homology"/>
<keyword evidence="9" id="KW-0325">Glycoprotein</keyword>
<protein>
    <submittedName>
        <fullName evidence="14">Metallophos domain-containing protein</fullName>
    </submittedName>
</protein>
<organism evidence="13 14">
    <name type="scientific">Haemonchus contortus</name>
    <name type="common">Barber pole worm</name>
    <dbReference type="NCBI Taxonomy" id="6289"/>
    <lineage>
        <taxon>Eukaryota</taxon>
        <taxon>Metazoa</taxon>
        <taxon>Ecdysozoa</taxon>
        <taxon>Nematoda</taxon>
        <taxon>Chromadorea</taxon>
        <taxon>Rhabditida</taxon>
        <taxon>Rhabditina</taxon>
        <taxon>Rhabditomorpha</taxon>
        <taxon>Strongyloidea</taxon>
        <taxon>Trichostrongylidae</taxon>
        <taxon>Haemonchus</taxon>
    </lineage>
</organism>
<dbReference type="GO" id="GO:0046872">
    <property type="term" value="F:metal ion binding"/>
    <property type="evidence" value="ECO:0007669"/>
    <property type="project" value="UniProtKB-KW"/>
</dbReference>
<keyword evidence="7" id="KW-0378">Hydrolase</keyword>
<evidence type="ECO:0000256" key="6">
    <source>
        <dbReference type="ARBA" id="ARBA00022729"/>
    </source>
</evidence>
<keyword evidence="8" id="KW-0862">Zinc</keyword>
<feature type="domain" description="Sphingomyelin phosphodiesterase C-terminal" evidence="12">
    <location>
        <begin position="298"/>
        <end position="434"/>
    </location>
</feature>
<evidence type="ECO:0000256" key="7">
    <source>
        <dbReference type="ARBA" id="ARBA00022801"/>
    </source>
</evidence>
<keyword evidence="6 10" id="KW-0732">Signal</keyword>
<reference evidence="14" key="1">
    <citation type="submission" date="2020-12" db="UniProtKB">
        <authorList>
            <consortium name="WormBaseParasite"/>
        </authorList>
    </citation>
    <scope>IDENTIFICATION</scope>
    <source>
        <strain evidence="14">MHco3</strain>
    </source>
</reference>
<keyword evidence="4" id="KW-0964">Secreted</keyword>
<dbReference type="CDD" id="cd00842">
    <property type="entry name" value="MPP_ASMase"/>
    <property type="match status" value="1"/>
</dbReference>
<feature type="domain" description="Calcineurin-like phosphoesterase" evidence="11">
    <location>
        <begin position="19"/>
        <end position="282"/>
    </location>
</feature>
<evidence type="ECO:0000313" key="14">
    <source>
        <dbReference type="WBParaSite" id="HCON_00151010-00001"/>
    </source>
</evidence>
<evidence type="ECO:0000256" key="2">
    <source>
        <dbReference type="ARBA" id="ARBA00004613"/>
    </source>
</evidence>
<comment type="similarity">
    <text evidence="3">Belongs to the acid sphingomyelinase family.</text>
</comment>